<keyword evidence="4 7" id="KW-0597">Phosphoprotein</keyword>
<keyword evidence="12" id="KW-0067">ATP-binding</keyword>
<dbReference type="InterPro" id="IPR003594">
    <property type="entry name" value="HATPase_dom"/>
</dbReference>
<dbReference type="InterPro" id="IPR036097">
    <property type="entry name" value="HisK_dim/P_sf"/>
</dbReference>
<dbReference type="Gene3D" id="3.30.565.10">
    <property type="entry name" value="Histidine kinase-like ATPase, C-terminal domain"/>
    <property type="match status" value="1"/>
</dbReference>
<organism evidence="12 13">
    <name type="scientific">Candidatus Marithioploca araucensis</name>
    <dbReference type="NCBI Taxonomy" id="70273"/>
    <lineage>
        <taxon>Bacteria</taxon>
        <taxon>Pseudomonadati</taxon>
        <taxon>Pseudomonadota</taxon>
        <taxon>Gammaproteobacteria</taxon>
        <taxon>Thiotrichales</taxon>
        <taxon>Thiotrichaceae</taxon>
        <taxon>Candidatus Marithioploca</taxon>
    </lineage>
</organism>
<dbReference type="PANTHER" id="PTHR43047">
    <property type="entry name" value="TWO-COMPONENT HISTIDINE PROTEIN KINASE"/>
    <property type="match status" value="1"/>
</dbReference>
<dbReference type="CDD" id="cd00082">
    <property type="entry name" value="HisKA"/>
    <property type="match status" value="1"/>
</dbReference>
<dbReference type="InterPro" id="IPR003660">
    <property type="entry name" value="HAMP_dom"/>
</dbReference>
<sequence length="734" mass="83994">HALGKISDDYPNWDDSGFSFNNVSDQPRNPDHVADTVELAAMRYFRENPKENLLFKPFTNSNGKQFYLYARPIWIEKYCLKCHGQRKKAPETIQRLYDTAWDYKVGDLRGILSIKLPASTIAETLWRSFRQDIAIQFVGFIAVFLLVTLLVRRDVVSPVNYIVSSIKAFAQGDYTRQVTEFKGEFGVLSRAFNDMAAQIFQQQEKLRTLNSELEQRVLERTAEIERRKKVEEELKQHRDHLEKLVRERTQCLEQQTLELATAKESAETANHAKSEFLSNMSHELRTPLNGILGYTQILKRSGELNHKQIEGINIIHQSGEHLLTLINDILDLSKIEARKMELYPTAFNLPHFLEGVVGIIRMRVQQKNIAFDYKTRNILPIGVQADEKRLRQVLINLLGNAVKFTDKGGLVLRITVINGKVSDENSKTLRFEVEDTGVGMTHEQSEKIFLPFEQVGDTQRRADGTGLGLAISRQLVQLMGSELKVKSEFGKGSTFWFDLTLPVADNIQTTSSQKREIIGYKGKRQKVLIVDDRLENRAVLVNLLEPLGFEIIEAENGKEEIANAREIQPILIMTDLVMPVMTGFEAVQEIRQRPKLENVVIIAVSASVFEMDQEKSKIAGCDAFLPKPVDASKLFALLETHLKLEWIYSEPIIESVSENKTTELIGEIVSPPEADLEILYELALMGKMRRIQEQAMRLEELDEKYLPFAHKLQELAKEFEDEQILALLEEYKKM</sequence>
<dbReference type="Pfam" id="PF00672">
    <property type="entry name" value="HAMP"/>
    <property type="match status" value="1"/>
</dbReference>
<dbReference type="Pfam" id="PF00072">
    <property type="entry name" value="Response_reg"/>
    <property type="match status" value="1"/>
</dbReference>
<evidence type="ECO:0000313" key="12">
    <source>
        <dbReference type="EMBL" id="MDM8561996.1"/>
    </source>
</evidence>
<dbReference type="Pfam" id="PF02518">
    <property type="entry name" value="HATPase_c"/>
    <property type="match status" value="1"/>
</dbReference>
<evidence type="ECO:0000256" key="3">
    <source>
        <dbReference type="ARBA" id="ARBA00012438"/>
    </source>
</evidence>
<evidence type="ECO:0000256" key="6">
    <source>
        <dbReference type="ARBA" id="ARBA00022777"/>
    </source>
</evidence>
<gene>
    <name evidence="12" type="ORF">QUF54_01420</name>
</gene>
<comment type="subcellular location">
    <subcellularLocation>
        <location evidence="2">Membrane</location>
    </subcellularLocation>
</comment>
<dbReference type="InterPro" id="IPR005467">
    <property type="entry name" value="His_kinase_dom"/>
</dbReference>
<dbReference type="InterPro" id="IPR011006">
    <property type="entry name" value="CheY-like_superfamily"/>
</dbReference>
<keyword evidence="8" id="KW-0175">Coiled coil</keyword>
<evidence type="ECO:0000313" key="13">
    <source>
        <dbReference type="Proteomes" id="UP001171945"/>
    </source>
</evidence>
<dbReference type="Proteomes" id="UP001171945">
    <property type="component" value="Unassembled WGS sequence"/>
</dbReference>
<evidence type="ECO:0000256" key="7">
    <source>
        <dbReference type="PROSITE-ProRule" id="PRU00169"/>
    </source>
</evidence>
<feature type="domain" description="Response regulatory" evidence="10">
    <location>
        <begin position="526"/>
        <end position="642"/>
    </location>
</feature>
<dbReference type="SUPFAM" id="SSF55874">
    <property type="entry name" value="ATPase domain of HSP90 chaperone/DNA topoisomerase II/histidine kinase"/>
    <property type="match status" value="1"/>
</dbReference>
<evidence type="ECO:0000256" key="8">
    <source>
        <dbReference type="SAM" id="Coils"/>
    </source>
</evidence>
<dbReference type="EC" id="2.7.13.3" evidence="3"/>
<dbReference type="PROSITE" id="PS50885">
    <property type="entry name" value="HAMP"/>
    <property type="match status" value="1"/>
</dbReference>
<dbReference type="PRINTS" id="PR00344">
    <property type="entry name" value="BCTRLSENSOR"/>
</dbReference>
<accession>A0ABT7VQQ2</accession>
<comment type="catalytic activity">
    <reaction evidence="1">
        <text>ATP + protein L-histidine = ADP + protein N-phospho-L-histidine.</text>
        <dbReference type="EC" id="2.7.13.3"/>
    </reaction>
</comment>
<dbReference type="SMART" id="SM00304">
    <property type="entry name" value="HAMP"/>
    <property type="match status" value="1"/>
</dbReference>
<dbReference type="InterPro" id="IPR036890">
    <property type="entry name" value="HATPase_C_sf"/>
</dbReference>
<dbReference type="CDD" id="cd17546">
    <property type="entry name" value="REC_hyHK_CKI1_RcsC-like"/>
    <property type="match status" value="1"/>
</dbReference>
<feature type="modified residue" description="4-aspartylphosphate" evidence="7">
    <location>
        <position position="575"/>
    </location>
</feature>
<proteinExistence type="predicted"/>
<evidence type="ECO:0000256" key="4">
    <source>
        <dbReference type="ARBA" id="ARBA00022553"/>
    </source>
</evidence>
<dbReference type="PROSITE" id="PS50109">
    <property type="entry name" value="HIS_KIN"/>
    <property type="match status" value="1"/>
</dbReference>
<dbReference type="CDD" id="cd16922">
    <property type="entry name" value="HATPase_EvgS-ArcB-TorS-like"/>
    <property type="match status" value="1"/>
</dbReference>
<dbReference type="SUPFAM" id="SSF47384">
    <property type="entry name" value="Homodimeric domain of signal transducing histidine kinase"/>
    <property type="match status" value="1"/>
</dbReference>
<keyword evidence="6" id="KW-0418">Kinase</keyword>
<dbReference type="SUPFAM" id="SSF158472">
    <property type="entry name" value="HAMP domain-like"/>
    <property type="match status" value="1"/>
</dbReference>
<keyword evidence="12" id="KW-0547">Nucleotide-binding</keyword>
<keyword evidence="13" id="KW-1185">Reference proteome</keyword>
<dbReference type="Gene3D" id="1.10.287.130">
    <property type="match status" value="1"/>
</dbReference>
<dbReference type="Pfam" id="PF00512">
    <property type="entry name" value="HisKA"/>
    <property type="match status" value="1"/>
</dbReference>
<dbReference type="Pfam" id="PF11845">
    <property type="entry name" value="Tll0287-like"/>
    <property type="match status" value="1"/>
</dbReference>
<dbReference type="SUPFAM" id="SSF52172">
    <property type="entry name" value="CheY-like"/>
    <property type="match status" value="1"/>
</dbReference>
<feature type="coiled-coil region" evidence="8">
    <location>
        <begin position="227"/>
        <end position="272"/>
    </location>
</feature>
<evidence type="ECO:0000256" key="5">
    <source>
        <dbReference type="ARBA" id="ARBA00022679"/>
    </source>
</evidence>
<evidence type="ECO:0000259" key="9">
    <source>
        <dbReference type="PROSITE" id="PS50109"/>
    </source>
</evidence>
<evidence type="ECO:0000256" key="1">
    <source>
        <dbReference type="ARBA" id="ARBA00000085"/>
    </source>
</evidence>
<dbReference type="CDD" id="cd06225">
    <property type="entry name" value="HAMP"/>
    <property type="match status" value="1"/>
</dbReference>
<evidence type="ECO:0000259" key="10">
    <source>
        <dbReference type="PROSITE" id="PS50110"/>
    </source>
</evidence>
<feature type="domain" description="Histidine kinase" evidence="9">
    <location>
        <begin position="279"/>
        <end position="503"/>
    </location>
</feature>
<dbReference type="SMART" id="SM00388">
    <property type="entry name" value="HisKA"/>
    <property type="match status" value="1"/>
</dbReference>
<dbReference type="Gene3D" id="3.40.50.2300">
    <property type="match status" value="1"/>
</dbReference>
<feature type="domain" description="HAMP" evidence="11">
    <location>
        <begin position="153"/>
        <end position="204"/>
    </location>
</feature>
<evidence type="ECO:0000256" key="2">
    <source>
        <dbReference type="ARBA" id="ARBA00004370"/>
    </source>
</evidence>
<dbReference type="InterPro" id="IPR003661">
    <property type="entry name" value="HisK_dim/P_dom"/>
</dbReference>
<evidence type="ECO:0000259" key="11">
    <source>
        <dbReference type="PROSITE" id="PS50885"/>
    </source>
</evidence>
<dbReference type="InterPro" id="IPR001789">
    <property type="entry name" value="Sig_transdc_resp-reg_receiver"/>
</dbReference>
<keyword evidence="5" id="KW-0808">Transferase</keyword>
<dbReference type="SMART" id="SM00387">
    <property type="entry name" value="HATPase_c"/>
    <property type="match status" value="1"/>
</dbReference>
<name>A0ABT7VQQ2_9GAMM</name>
<dbReference type="PROSITE" id="PS50110">
    <property type="entry name" value="RESPONSE_REGULATORY"/>
    <property type="match status" value="1"/>
</dbReference>
<dbReference type="InterPro" id="IPR004358">
    <property type="entry name" value="Sig_transdc_His_kin-like_C"/>
</dbReference>
<feature type="non-terminal residue" evidence="12">
    <location>
        <position position="1"/>
    </location>
</feature>
<dbReference type="SMART" id="SM00448">
    <property type="entry name" value="REC"/>
    <property type="match status" value="1"/>
</dbReference>
<reference evidence="12" key="1">
    <citation type="submission" date="2023-06" db="EMBL/GenBank/DDBJ databases">
        <title>Uncultivated large filamentous bacteria from sulfidic sediments reveal new species and different genomic features in energy metabolism and defense.</title>
        <authorList>
            <person name="Fonseca A."/>
        </authorList>
    </citation>
    <scope>NUCLEOTIDE SEQUENCE</scope>
    <source>
        <strain evidence="12">HSG4</strain>
    </source>
</reference>
<dbReference type="EMBL" id="JAUCGM010000034">
    <property type="protein sequence ID" value="MDM8561996.1"/>
    <property type="molecule type" value="Genomic_DNA"/>
</dbReference>
<comment type="caution">
    <text evidence="12">The sequence shown here is derived from an EMBL/GenBank/DDBJ whole genome shotgun (WGS) entry which is preliminary data.</text>
</comment>
<dbReference type="GO" id="GO:0005524">
    <property type="term" value="F:ATP binding"/>
    <property type="evidence" value="ECO:0007669"/>
    <property type="project" value="UniProtKB-KW"/>
</dbReference>
<protein>
    <recommendedName>
        <fullName evidence="3">histidine kinase</fullName>
        <ecNumber evidence="3">2.7.13.3</ecNumber>
    </recommendedName>
</protein>
<dbReference type="InterPro" id="IPR021796">
    <property type="entry name" value="Tll0287-like_dom"/>
</dbReference>
<dbReference type="Gene3D" id="6.10.340.10">
    <property type="match status" value="1"/>
</dbReference>